<sequence>MSDRIRWGILSTGAIAATFAEDLKLLPDAQLAAVGSRTAESAERFAAAHGVARAHGSWRALVEDPDVDAIYVATPHNAHYEASMLALRAGKAVLCEKPLTLAVSEAEEMAAVARSGGVFLMEAMWMRCIPAIRRIVELVREGAIGDVVAVHADFGIQGPLPEDSRLRDRKLGGGALYDVGIYPVTFAHLFLGAPATVQAWARMSEGGVDENTGMLFGYDSGAVAALTCSLLGDTPRTGSITGTLGRIDVQRDFFHPHGFTLWRGDEPREFDLPYEGKGYQFEAAEVHRCLREGLLDSPVVPIAETLDILRLLAEVSGLVGLDYSS</sequence>
<dbReference type="PANTHER" id="PTHR22604">
    <property type="entry name" value="OXIDOREDUCTASES"/>
    <property type="match status" value="1"/>
</dbReference>
<dbReference type="AlphaFoldDB" id="A0A9W6KE85"/>
<dbReference type="Pfam" id="PF22725">
    <property type="entry name" value="GFO_IDH_MocA_C3"/>
    <property type="match status" value="1"/>
</dbReference>
<keyword evidence="2" id="KW-0560">Oxidoreductase</keyword>
<evidence type="ECO:0000313" key="5">
    <source>
        <dbReference type="EMBL" id="GLL00452.1"/>
    </source>
</evidence>
<dbReference type="Pfam" id="PF01408">
    <property type="entry name" value="GFO_IDH_MocA"/>
    <property type="match status" value="1"/>
</dbReference>
<dbReference type="PANTHER" id="PTHR22604:SF105">
    <property type="entry name" value="TRANS-1,2-DIHYDROBENZENE-1,2-DIOL DEHYDROGENASE"/>
    <property type="match status" value="1"/>
</dbReference>
<dbReference type="EMBL" id="BSFP01000008">
    <property type="protein sequence ID" value="GLL00452.1"/>
    <property type="molecule type" value="Genomic_DNA"/>
</dbReference>
<keyword evidence="6" id="KW-1185">Reference proteome</keyword>
<evidence type="ECO:0000256" key="1">
    <source>
        <dbReference type="ARBA" id="ARBA00010928"/>
    </source>
</evidence>
<feature type="domain" description="GFO/IDH/MocA-like oxidoreductase" evidence="4">
    <location>
        <begin position="133"/>
        <end position="247"/>
    </location>
</feature>
<evidence type="ECO:0000313" key="6">
    <source>
        <dbReference type="Proteomes" id="UP001143480"/>
    </source>
</evidence>
<dbReference type="SUPFAM" id="SSF55347">
    <property type="entry name" value="Glyceraldehyde-3-phosphate dehydrogenase-like, C-terminal domain"/>
    <property type="match status" value="1"/>
</dbReference>
<comment type="caution">
    <text evidence="5">The sequence shown here is derived from an EMBL/GenBank/DDBJ whole genome shotgun (WGS) entry which is preliminary data.</text>
</comment>
<dbReference type="InterPro" id="IPR050984">
    <property type="entry name" value="Gfo/Idh/MocA_domain"/>
</dbReference>
<dbReference type="Gene3D" id="3.40.50.720">
    <property type="entry name" value="NAD(P)-binding Rossmann-like Domain"/>
    <property type="match status" value="1"/>
</dbReference>
<evidence type="ECO:0000259" key="3">
    <source>
        <dbReference type="Pfam" id="PF01408"/>
    </source>
</evidence>
<accession>A0A9W6KE85</accession>
<dbReference type="InterPro" id="IPR036291">
    <property type="entry name" value="NAD(P)-bd_dom_sf"/>
</dbReference>
<protein>
    <submittedName>
        <fullName evidence="5">Oxidoreductase</fullName>
    </submittedName>
</protein>
<dbReference type="GO" id="GO:0016491">
    <property type="term" value="F:oxidoreductase activity"/>
    <property type="evidence" value="ECO:0007669"/>
    <property type="project" value="UniProtKB-KW"/>
</dbReference>
<dbReference type="Gene3D" id="3.30.360.10">
    <property type="entry name" value="Dihydrodipicolinate Reductase, domain 2"/>
    <property type="match status" value="1"/>
</dbReference>
<evidence type="ECO:0000256" key="2">
    <source>
        <dbReference type="ARBA" id="ARBA00023002"/>
    </source>
</evidence>
<dbReference type="SUPFAM" id="SSF51735">
    <property type="entry name" value="NAD(P)-binding Rossmann-fold domains"/>
    <property type="match status" value="1"/>
</dbReference>
<dbReference type="Proteomes" id="UP001143480">
    <property type="component" value="Unassembled WGS sequence"/>
</dbReference>
<organism evidence="5 6">
    <name type="scientific">Dactylosporangium matsuzakiense</name>
    <dbReference type="NCBI Taxonomy" id="53360"/>
    <lineage>
        <taxon>Bacteria</taxon>
        <taxon>Bacillati</taxon>
        <taxon>Actinomycetota</taxon>
        <taxon>Actinomycetes</taxon>
        <taxon>Micromonosporales</taxon>
        <taxon>Micromonosporaceae</taxon>
        <taxon>Dactylosporangium</taxon>
    </lineage>
</organism>
<dbReference type="InterPro" id="IPR000683">
    <property type="entry name" value="Gfo/Idh/MocA-like_OxRdtase_N"/>
</dbReference>
<dbReference type="GO" id="GO:0000166">
    <property type="term" value="F:nucleotide binding"/>
    <property type="evidence" value="ECO:0007669"/>
    <property type="project" value="InterPro"/>
</dbReference>
<reference evidence="5" key="1">
    <citation type="journal article" date="2014" name="Int. J. Syst. Evol. Microbiol.">
        <title>Complete genome sequence of Corynebacterium casei LMG S-19264T (=DSM 44701T), isolated from a smear-ripened cheese.</title>
        <authorList>
            <consortium name="US DOE Joint Genome Institute (JGI-PGF)"/>
            <person name="Walter F."/>
            <person name="Albersmeier A."/>
            <person name="Kalinowski J."/>
            <person name="Ruckert C."/>
        </authorList>
    </citation>
    <scope>NUCLEOTIDE SEQUENCE</scope>
    <source>
        <strain evidence="5">VKM Ac-1321</strain>
    </source>
</reference>
<dbReference type="RefSeq" id="WP_261962591.1">
    <property type="nucleotide sequence ID" value="NZ_BAAAXA010000001.1"/>
</dbReference>
<proteinExistence type="inferred from homology"/>
<reference evidence="5" key="2">
    <citation type="submission" date="2023-01" db="EMBL/GenBank/DDBJ databases">
        <authorList>
            <person name="Sun Q."/>
            <person name="Evtushenko L."/>
        </authorList>
    </citation>
    <scope>NUCLEOTIDE SEQUENCE</scope>
    <source>
        <strain evidence="5">VKM Ac-1321</strain>
    </source>
</reference>
<dbReference type="InterPro" id="IPR055170">
    <property type="entry name" value="GFO_IDH_MocA-like_dom"/>
</dbReference>
<feature type="domain" description="Gfo/Idh/MocA-like oxidoreductase N-terminal" evidence="3">
    <location>
        <begin position="5"/>
        <end position="121"/>
    </location>
</feature>
<gene>
    <name evidence="5" type="ORF">GCM10017581_021920</name>
</gene>
<evidence type="ECO:0000259" key="4">
    <source>
        <dbReference type="Pfam" id="PF22725"/>
    </source>
</evidence>
<name>A0A9W6KE85_9ACTN</name>
<comment type="similarity">
    <text evidence="1">Belongs to the Gfo/Idh/MocA family.</text>
</comment>